<feature type="compositionally biased region" description="Basic and acidic residues" evidence="1">
    <location>
        <begin position="153"/>
        <end position="163"/>
    </location>
</feature>
<dbReference type="Proteomes" id="UP001597063">
    <property type="component" value="Unassembled WGS sequence"/>
</dbReference>
<evidence type="ECO:0000313" key="3">
    <source>
        <dbReference type="EMBL" id="MFD0685599.1"/>
    </source>
</evidence>
<keyword evidence="4" id="KW-1185">Reference proteome</keyword>
<feature type="compositionally biased region" description="Low complexity" evidence="1">
    <location>
        <begin position="18"/>
        <end position="27"/>
    </location>
</feature>
<gene>
    <name evidence="3" type="ORF">ACFQZM_13890</name>
</gene>
<protein>
    <submittedName>
        <fullName evidence="3">Uncharacterized protein</fullName>
    </submittedName>
</protein>
<organism evidence="3 4">
    <name type="scientific">Actinomadura fibrosa</name>
    <dbReference type="NCBI Taxonomy" id="111802"/>
    <lineage>
        <taxon>Bacteria</taxon>
        <taxon>Bacillati</taxon>
        <taxon>Actinomycetota</taxon>
        <taxon>Actinomycetes</taxon>
        <taxon>Streptosporangiales</taxon>
        <taxon>Thermomonosporaceae</taxon>
        <taxon>Actinomadura</taxon>
    </lineage>
</organism>
<name>A0ABW2XGS7_9ACTN</name>
<evidence type="ECO:0000313" key="4">
    <source>
        <dbReference type="Proteomes" id="UP001597063"/>
    </source>
</evidence>
<keyword evidence="2" id="KW-0472">Membrane</keyword>
<dbReference type="EMBL" id="JBHTGP010000006">
    <property type="protein sequence ID" value="MFD0685599.1"/>
    <property type="molecule type" value="Genomic_DNA"/>
</dbReference>
<sequence>MGYPGDQGKPGGWPLRQPSGGTSPSGTGEFGGFGVPSGFGGAGGPGAAPGGWGPGETGEPGGPGESGDPGATAAWGDEPGTGRIPDESPYAPPMGGPGGGFDAPPPGPSGPDELGTGRPAPPERRRNLPLIIGGAAVAGLVLIGGGVGLSSMLKDDPKPKKAAEPAPSASKPQATASPTVPPLEPVKLKSRTTDPTALTLGEVFGKSSFKSGKLKYTRTAASAKRGCTGVVGGAALAKALKKGGCAQALRATYALSNGQLIGTVGVLNLKTEAAAKQAVKAAAGKDAFLQALPGKGISKNNGKGEALGTSEAFGHYVIMTWVQRPDGKKIAAKYQSAVRAFGTQIVKNSGLSLALHYRETEGKPLQK</sequence>
<proteinExistence type="predicted"/>
<keyword evidence="2" id="KW-1133">Transmembrane helix</keyword>
<feature type="region of interest" description="Disordered" evidence="1">
    <location>
        <begin position="153"/>
        <end position="191"/>
    </location>
</feature>
<feature type="region of interest" description="Disordered" evidence="1">
    <location>
        <begin position="1"/>
        <end position="126"/>
    </location>
</feature>
<accession>A0ABW2XGS7</accession>
<feature type="compositionally biased region" description="Gly residues" evidence="1">
    <location>
        <begin position="28"/>
        <end position="67"/>
    </location>
</feature>
<evidence type="ECO:0000256" key="1">
    <source>
        <dbReference type="SAM" id="MobiDB-lite"/>
    </source>
</evidence>
<keyword evidence="2" id="KW-0812">Transmembrane</keyword>
<reference evidence="4" key="1">
    <citation type="journal article" date="2019" name="Int. J. Syst. Evol. Microbiol.">
        <title>The Global Catalogue of Microorganisms (GCM) 10K type strain sequencing project: providing services to taxonomists for standard genome sequencing and annotation.</title>
        <authorList>
            <consortium name="The Broad Institute Genomics Platform"/>
            <consortium name="The Broad Institute Genome Sequencing Center for Infectious Disease"/>
            <person name="Wu L."/>
            <person name="Ma J."/>
        </authorList>
    </citation>
    <scope>NUCLEOTIDE SEQUENCE [LARGE SCALE GENOMIC DNA]</scope>
    <source>
        <strain evidence="4">JCM 9371</strain>
    </source>
</reference>
<evidence type="ECO:0000256" key="2">
    <source>
        <dbReference type="SAM" id="Phobius"/>
    </source>
</evidence>
<dbReference type="RefSeq" id="WP_131758569.1">
    <property type="nucleotide sequence ID" value="NZ_CAACUY010000054.1"/>
</dbReference>
<feature type="compositionally biased region" description="Low complexity" evidence="1">
    <location>
        <begin position="164"/>
        <end position="174"/>
    </location>
</feature>
<comment type="caution">
    <text evidence="3">The sequence shown here is derived from an EMBL/GenBank/DDBJ whole genome shotgun (WGS) entry which is preliminary data.</text>
</comment>
<feature type="transmembrane region" description="Helical" evidence="2">
    <location>
        <begin position="128"/>
        <end position="153"/>
    </location>
</feature>